<keyword evidence="3" id="KW-0646">Protease inhibitor</keyword>
<name>A0A9Q1CXY9_CONCO</name>
<evidence type="ECO:0000313" key="11">
    <source>
        <dbReference type="Proteomes" id="UP001152803"/>
    </source>
</evidence>
<keyword evidence="2" id="KW-0964">Secreted</keyword>
<keyword evidence="7" id="KW-0812">Transmembrane</keyword>
<dbReference type="PRINTS" id="PR00759">
    <property type="entry name" value="BASICPTASE"/>
</dbReference>
<keyword evidence="7" id="KW-0472">Membrane</keyword>
<feature type="region of interest" description="Disordered" evidence="6">
    <location>
        <begin position="191"/>
        <end position="212"/>
    </location>
</feature>
<evidence type="ECO:0000313" key="10">
    <source>
        <dbReference type="EMBL" id="KAJ8252253.1"/>
    </source>
</evidence>
<dbReference type="InterPro" id="IPR050098">
    <property type="entry name" value="TFPI/VKTCI-like"/>
</dbReference>
<dbReference type="InterPro" id="IPR002223">
    <property type="entry name" value="Kunitz_BPTI"/>
</dbReference>
<dbReference type="InterPro" id="IPR020901">
    <property type="entry name" value="Prtase_inh_Kunz-CS"/>
</dbReference>
<dbReference type="AlphaFoldDB" id="A0A9Q1CXY9"/>
<keyword evidence="5" id="KW-1015">Disulfide bond</keyword>
<feature type="compositionally biased region" description="Basic and acidic residues" evidence="6">
    <location>
        <begin position="191"/>
        <end position="202"/>
    </location>
</feature>
<sequence>MRWLAVSVVALTAFCDVLAQFPSFCDLPKDPGPGKEVIVLLYYNKAEDKCLPFHYGGQEGNENRFLTDRMCLGNCSSKATKAYPPDEREACHLPKDYGHCMSRYLRWYYNPYKGKCKGFHYTGCGGNGNRFSSEQLCNTSCTGIIDVGDMDEEDDTDTPAGLIIGIVLGLLGAIIMIVTIVMVVTNKKTDTKETKKVKKEDSPLQAEGIEMA</sequence>
<dbReference type="OrthoDB" id="4473401at2759"/>
<keyword evidence="11" id="KW-1185">Reference proteome</keyword>
<comment type="subcellular location">
    <subcellularLocation>
        <location evidence="1">Secreted</location>
    </subcellularLocation>
</comment>
<evidence type="ECO:0000256" key="3">
    <source>
        <dbReference type="ARBA" id="ARBA00022690"/>
    </source>
</evidence>
<organism evidence="10 11">
    <name type="scientific">Conger conger</name>
    <name type="common">Conger eel</name>
    <name type="synonym">Muraena conger</name>
    <dbReference type="NCBI Taxonomy" id="82655"/>
    <lineage>
        <taxon>Eukaryota</taxon>
        <taxon>Metazoa</taxon>
        <taxon>Chordata</taxon>
        <taxon>Craniata</taxon>
        <taxon>Vertebrata</taxon>
        <taxon>Euteleostomi</taxon>
        <taxon>Actinopterygii</taxon>
        <taxon>Neopterygii</taxon>
        <taxon>Teleostei</taxon>
        <taxon>Anguilliformes</taxon>
        <taxon>Congridae</taxon>
        <taxon>Conger</taxon>
    </lineage>
</organism>
<feature type="chain" id="PRO_5040503374" description="BPTI/Kunitz inhibitor domain-containing protein" evidence="8">
    <location>
        <begin position="20"/>
        <end position="212"/>
    </location>
</feature>
<gene>
    <name evidence="10" type="ORF">COCON_G00215650</name>
</gene>
<evidence type="ECO:0000256" key="8">
    <source>
        <dbReference type="SAM" id="SignalP"/>
    </source>
</evidence>
<dbReference type="PANTHER" id="PTHR10083:SF376">
    <property type="entry name" value="SERINE PEPTIDASE INHIBITOR, KUNITZ TYPE, 3"/>
    <property type="match status" value="1"/>
</dbReference>
<accession>A0A9Q1CXY9</accession>
<dbReference type="GO" id="GO:0005615">
    <property type="term" value="C:extracellular space"/>
    <property type="evidence" value="ECO:0007669"/>
    <property type="project" value="TreeGrafter"/>
</dbReference>
<feature type="signal peptide" evidence="8">
    <location>
        <begin position="1"/>
        <end position="19"/>
    </location>
</feature>
<dbReference type="SMART" id="SM00131">
    <property type="entry name" value="KU"/>
    <property type="match status" value="2"/>
</dbReference>
<evidence type="ECO:0000256" key="6">
    <source>
        <dbReference type="SAM" id="MobiDB-lite"/>
    </source>
</evidence>
<keyword evidence="4" id="KW-0722">Serine protease inhibitor</keyword>
<keyword evidence="7" id="KW-1133">Transmembrane helix</keyword>
<dbReference type="EMBL" id="JAFJMO010000017">
    <property type="protein sequence ID" value="KAJ8252253.1"/>
    <property type="molecule type" value="Genomic_DNA"/>
</dbReference>
<dbReference type="Proteomes" id="UP001152803">
    <property type="component" value="Unassembled WGS sequence"/>
</dbReference>
<feature type="transmembrane region" description="Helical" evidence="7">
    <location>
        <begin position="160"/>
        <end position="185"/>
    </location>
</feature>
<evidence type="ECO:0000256" key="2">
    <source>
        <dbReference type="ARBA" id="ARBA00022525"/>
    </source>
</evidence>
<evidence type="ECO:0000256" key="7">
    <source>
        <dbReference type="SAM" id="Phobius"/>
    </source>
</evidence>
<evidence type="ECO:0000259" key="9">
    <source>
        <dbReference type="PROSITE" id="PS50279"/>
    </source>
</evidence>
<dbReference type="PROSITE" id="PS50279">
    <property type="entry name" value="BPTI_KUNITZ_2"/>
    <property type="match status" value="2"/>
</dbReference>
<feature type="domain" description="BPTI/Kunitz inhibitor" evidence="9">
    <location>
        <begin position="91"/>
        <end position="141"/>
    </location>
</feature>
<feature type="domain" description="BPTI/Kunitz inhibitor" evidence="9">
    <location>
        <begin position="25"/>
        <end position="75"/>
    </location>
</feature>
<dbReference type="InterPro" id="IPR036880">
    <property type="entry name" value="Kunitz_BPTI_sf"/>
</dbReference>
<dbReference type="Gene3D" id="4.10.410.10">
    <property type="entry name" value="Pancreatic trypsin inhibitor Kunitz domain"/>
    <property type="match status" value="2"/>
</dbReference>
<protein>
    <recommendedName>
        <fullName evidence="9">BPTI/Kunitz inhibitor domain-containing protein</fullName>
    </recommendedName>
</protein>
<evidence type="ECO:0000256" key="5">
    <source>
        <dbReference type="ARBA" id="ARBA00023157"/>
    </source>
</evidence>
<evidence type="ECO:0000256" key="1">
    <source>
        <dbReference type="ARBA" id="ARBA00004613"/>
    </source>
</evidence>
<proteinExistence type="predicted"/>
<dbReference type="PROSITE" id="PS00280">
    <property type="entry name" value="BPTI_KUNITZ_1"/>
    <property type="match status" value="1"/>
</dbReference>
<dbReference type="CDD" id="cd00109">
    <property type="entry name" value="Kunitz-type"/>
    <property type="match status" value="1"/>
</dbReference>
<keyword evidence="8" id="KW-0732">Signal</keyword>
<comment type="caution">
    <text evidence="10">The sequence shown here is derived from an EMBL/GenBank/DDBJ whole genome shotgun (WGS) entry which is preliminary data.</text>
</comment>
<dbReference type="PANTHER" id="PTHR10083">
    <property type="entry name" value="KUNITZ-TYPE PROTEASE INHIBITOR-RELATED"/>
    <property type="match status" value="1"/>
</dbReference>
<dbReference type="Pfam" id="PF00014">
    <property type="entry name" value="Kunitz_BPTI"/>
    <property type="match status" value="2"/>
</dbReference>
<dbReference type="SUPFAM" id="SSF57362">
    <property type="entry name" value="BPTI-like"/>
    <property type="match status" value="2"/>
</dbReference>
<dbReference type="GO" id="GO:0004867">
    <property type="term" value="F:serine-type endopeptidase inhibitor activity"/>
    <property type="evidence" value="ECO:0007669"/>
    <property type="project" value="UniProtKB-KW"/>
</dbReference>
<reference evidence="10" key="1">
    <citation type="journal article" date="2023" name="Science">
        <title>Genome structures resolve the early diversification of teleost fishes.</title>
        <authorList>
            <person name="Parey E."/>
            <person name="Louis A."/>
            <person name="Montfort J."/>
            <person name="Bouchez O."/>
            <person name="Roques C."/>
            <person name="Iampietro C."/>
            <person name="Lluch J."/>
            <person name="Castinel A."/>
            <person name="Donnadieu C."/>
            <person name="Desvignes T."/>
            <person name="Floi Bucao C."/>
            <person name="Jouanno E."/>
            <person name="Wen M."/>
            <person name="Mejri S."/>
            <person name="Dirks R."/>
            <person name="Jansen H."/>
            <person name="Henkel C."/>
            <person name="Chen W.J."/>
            <person name="Zahm M."/>
            <person name="Cabau C."/>
            <person name="Klopp C."/>
            <person name="Thompson A.W."/>
            <person name="Robinson-Rechavi M."/>
            <person name="Braasch I."/>
            <person name="Lecointre G."/>
            <person name="Bobe J."/>
            <person name="Postlethwait J.H."/>
            <person name="Berthelot C."/>
            <person name="Roest Crollius H."/>
            <person name="Guiguen Y."/>
        </authorList>
    </citation>
    <scope>NUCLEOTIDE SEQUENCE</scope>
    <source>
        <strain evidence="10">Concon-B</strain>
    </source>
</reference>
<evidence type="ECO:0000256" key="4">
    <source>
        <dbReference type="ARBA" id="ARBA00022900"/>
    </source>
</evidence>